<name>A0A8S2WZL0_9BILA</name>
<organism evidence="1 2">
    <name type="scientific">Didymodactylos carnosus</name>
    <dbReference type="NCBI Taxonomy" id="1234261"/>
    <lineage>
        <taxon>Eukaryota</taxon>
        <taxon>Metazoa</taxon>
        <taxon>Spiralia</taxon>
        <taxon>Gnathifera</taxon>
        <taxon>Rotifera</taxon>
        <taxon>Eurotatoria</taxon>
        <taxon>Bdelloidea</taxon>
        <taxon>Philodinida</taxon>
        <taxon>Philodinidae</taxon>
        <taxon>Didymodactylos</taxon>
    </lineage>
</organism>
<accession>A0A8S2WZL0</accession>
<dbReference type="EMBL" id="CAJOBA010087509">
    <property type="protein sequence ID" value="CAF4469969.1"/>
    <property type="molecule type" value="Genomic_DNA"/>
</dbReference>
<proteinExistence type="predicted"/>
<dbReference type="AlphaFoldDB" id="A0A8S2WZL0"/>
<evidence type="ECO:0000313" key="1">
    <source>
        <dbReference type="EMBL" id="CAF4469969.1"/>
    </source>
</evidence>
<gene>
    <name evidence="1" type="ORF">TMI583_LOCUS46648</name>
</gene>
<evidence type="ECO:0000313" key="2">
    <source>
        <dbReference type="Proteomes" id="UP000682733"/>
    </source>
</evidence>
<comment type="caution">
    <text evidence="1">The sequence shown here is derived from an EMBL/GenBank/DDBJ whole genome shotgun (WGS) entry which is preliminary data.</text>
</comment>
<dbReference type="Proteomes" id="UP000682733">
    <property type="component" value="Unassembled WGS sequence"/>
</dbReference>
<sequence length="79" mass="9092">MGPPNNDSNSIGHSYNAPCLNIYNGNFHWNEEGQAYSATEEQTVCSPYNLLEPDEWKLYPYIINSTITNDEYFVNVIRN</sequence>
<reference evidence="1" key="1">
    <citation type="submission" date="2021-02" db="EMBL/GenBank/DDBJ databases">
        <authorList>
            <person name="Nowell W R."/>
        </authorList>
    </citation>
    <scope>NUCLEOTIDE SEQUENCE</scope>
</reference>
<protein>
    <submittedName>
        <fullName evidence="1">Uncharacterized protein</fullName>
    </submittedName>
</protein>